<keyword evidence="10" id="KW-0862">Zinc</keyword>
<keyword evidence="8 15" id="KW-0732">Signal</keyword>
<dbReference type="GO" id="GO:0004181">
    <property type="term" value="F:metallocarboxypeptidase activity"/>
    <property type="evidence" value="ECO:0007669"/>
    <property type="project" value="InterPro"/>
</dbReference>
<keyword evidence="4" id="KW-0964">Secreted</keyword>
<dbReference type="eggNOG" id="KOG2650">
    <property type="taxonomic scope" value="Eukaryota"/>
</dbReference>
<evidence type="ECO:0000313" key="18">
    <source>
        <dbReference type="Proteomes" id="UP000007151"/>
    </source>
</evidence>
<evidence type="ECO:0000256" key="8">
    <source>
        <dbReference type="ARBA" id="ARBA00022729"/>
    </source>
</evidence>
<protein>
    <recommendedName>
        <fullName evidence="16">Peptidase M14 domain-containing protein</fullName>
    </recommendedName>
</protein>
<reference evidence="17 18" key="1">
    <citation type="journal article" date="2011" name="Cell">
        <title>The monarch butterfly genome yields insights into long-distance migration.</title>
        <authorList>
            <person name="Zhan S."/>
            <person name="Merlin C."/>
            <person name="Boore J.L."/>
            <person name="Reppert S.M."/>
        </authorList>
    </citation>
    <scope>NUCLEOTIDE SEQUENCE [LARGE SCALE GENOMIC DNA]</scope>
    <source>
        <strain evidence="17">F-2</strain>
    </source>
</reference>
<evidence type="ECO:0000256" key="6">
    <source>
        <dbReference type="ARBA" id="ARBA00022670"/>
    </source>
</evidence>
<evidence type="ECO:0000256" key="1">
    <source>
        <dbReference type="ARBA" id="ARBA00001947"/>
    </source>
</evidence>
<evidence type="ECO:0000313" key="17">
    <source>
        <dbReference type="EMBL" id="OWR54814.1"/>
    </source>
</evidence>
<dbReference type="SMART" id="SM00631">
    <property type="entry name" value="Zn_pept"/>
    <property type="match status" value="2"/>
</dbReference>
<evidence type="ECO:0000256" key="11">
    <source>
        <dbReference type="ARBA" id="ARBA00023049"/>
    </source>
</evidence>
<keyword evidence="6" id="KW-0645">Protease</keyword>
<keyword evidence="18" id="KW-1185">Reference proteome</keyword>
<dbReference type="Pfam" id="PF02244">
    <property type="entry name" value="Propep_M14"/>
    <property type="match status" value="2"/>
</dbReference>
<dbReference type="FunFam" id="3.40.630.10:FF:000040">
    <property type="entry name" value="zinc carboxypeptidase"/>
    <property type="match status" value="1"/>
</dbReference>
<keyword evidence="12" id="KW-1015">Disulfide bond</keyword>
<evidence type="ECO:0000256" key="10">
    <source>
        <dbReference type="ARBA" id="ARBA00022833"/>
    </source>
</evidence>
<evidence type="ECO:0000256" key="15">
    <source>
        <dbReference type="SAM" id="SignalP"/>
    </source>
</evidence>
<evidence type="ECO:0000256" key="14">
    <source>
        <dbReference type="PROSITE-ProRule" id="PRU01379"/>
    </source>
</evidence>
<evidence type="ECO:0000256" key="9">
    <source>
        <dbReference type="ARBA" id="ARBA00022801"/>
    </source>
</evidence>
<organism evidence="17 18">
    <name type="scientific">Danaus plexippus plexippus</name>
    <dbReference type="NCBI Taxonomy" id="278856"/>
    <lineage>
        <taxon>Eukaryota</taxon>
        <taxon>Metazoa</taxon>
        <taxon>Ecdysozoa</taxon>
        <taxon>Arthropoda</taxon>
        <taxon>Hexapoda</taxon>
        <taxon>Insecta</taxon>
        <taxon>Pterygota</taxon>
        <taxon>Neoptera</taxon>
        <taxon>Endopterygota</taxon>
        <taxon>Lepidoptera</taxon>
        <taxon>Glossata</taxon>
        <taxon>Ditrysia</taxon>
        <taxon>Papilionoidea</taxon>
        <taxon>Nymphalidae</taxon>
        <taxon>Danainae</taxon>
        <taxon>Danaini</taxon>
        <taxon>Danaina</taxon>
        <taxon>Danaus</taxon>
        <taxon>Danaus</taxon>
    </lineage>
</organism>
<evidence type="ECO:0000256" key="2">
    <source>
        <dbReference type="ARBA" id="ARBA00004613"/>
    </source>
</evidence>
<dbReference type="PROSITE" id="PS52035">
    <property type="entry name" value="PEPTIDASE_M14"/>
    <property type="match status" value="2"/>
</dbReference>
<evidence type="ECO:0000256" key="12">
    <source>
        <dbReference type="ARBA" id="ARBA00023157"/>
    </source>
</evidence>
<comment type="similarity">
    <text evidence="3 14">Belongs to the peptidase M14 family.</text>
</comment>
<comment type="cofactor">
    <cofactor evidence="1">
        <name>Zn(2+)</name>
        <dbReference type="ChEBI" id="CHEBI:29105"/>
    </cofactor>
</comment>
<dbReference type="InterPro" id="IPR003146">
    <property type="entry name" value="M14A_act_pep"/>
</dbReference>
<evidence type="ECO:0000256" key="5">
    <source>
        <dbReference type="ARBA" id="ARBA00022645"/>
    </source>
</evidence>
<comment type="function">
    <text evidence="13">Involved in the digestion of the blood meal.</text>
</comment>
<dbReference type="GO" id="GO:0008270">
    <property type="term" value="F:zinc ion binding"/>
    <property type="evidence" value="ECO:0007669"/>
    <property type="project" value="InterPro"/>
</dbReference>
<keyword evidence="7" id="KW-0479">Metal-binding</keyword>
<evidence type="ECO:0000259" key="16">
    <source>
        <dbReference type="PROSITE" id="PS52035"/>
    </source>
</evidence>
<dbReference type="Pfam" id="PF00246">
    <property type="entry name" value="Peptidase_M14"/>
    <property type="match status" value="2"/>
</dbReference>
<feature type="domain" description="Peptidase M14" evidence="16">
    <location>
        <begin position="522"/>
        <end position="808"/>
    </location>
</feature>
<dbReference type="SUPFAM" id="SSF53187">
    <property type="entry name" value="Zn-dependent exopeptidases"/>
    <property type="match status" value="2"/>
</dbReference>
<evidence type="ECO:0000256" key="13">
    <source>
        <dbReference type="ARBA" id="ARBA00057299"/>
    </source>
</evidence>
<dbReference type="Proteomes" id="UP000007151">
    <property type="component" value="Unassembled WGS sequence"/>
</dbReference>
<sequence>MWRCNGHDMRALVCLFLGLVASTLAGNHDKYSGYTVYGVHIDDHYHQKVLSVLQRDIDLDVWRHGVPKARDALVMVSPENRLQFLKILEENNMHHYIHLHDVARSLKQSDDDFLRWKLSRGNELSIFEDYPTYGDVIDYMERIARNNSAIATLVNAGNSFEGRPVKYLKISTTNFTDTSKPIYFLEATMHAREWVTTQTALYTIHRLIEDLKTEDRDLIEGIDWIIFPVVNPDGYEFSHTTDRMWRKTRSFNATISATCYGVDPNRNFDIEFNTVSVSPDPCSQIYPGHEAFSEPETRYVRDILLEYNNRIQVFMDVHSYGNYIVYGFDNGTLPQNALHIHHVGALMGAAIDTLKLQKAPFYIVGNSRYVFYAVSGSGQDYAQAVGVGFSYTIELPGYEYDFRVPPSYINQINTETWEGVAASARAARSYIVYGVKLEDQVDQEVLYGLQSELDLDLWEYGVPKVKDVLVMVSPDKKERFLDILDRNYIKHYLHLSDVAQALEENDNDLSSWERESSRVFEKYARYAEIDAYLEEVAQAHPRIVTLVNAGLSFEGRPIKYLKISTSNFTDPSKPVYFIDAAMHAREWITIPPALYSIHRLVEDLREQDRDLLEEIDWIVMPLERLWRKTRSFNVTRHPECYGVDANRNFDVDFYGTGSSTNPCVNTFRGHEPFSEPETRCVRDVILEHIDRLQVYLNVHSHGNLILYGYGNKTLPSNVVQLHQVGAIMGAAIDHKKLLEAPYYLVGNSALVLYTSSGSAQDYGQVVGVPFSYTLELPGMGYGFQIPVRFVNQVNMETWEGIAASARIAKIYYRARDQK</sequence>
<dbReference type="EMBL" id="AGBW02007655">
    <property type="protein sequence ID" value="OWR54814.1"/>
    <property type="molecule type" value="Genomic_DNA"/>
</dbReference>
<dbReference type="PROSITE" id="PS00132">
    <property type="entry name" value="CARBOXYPEPT_ZN_1"/>
    <property type="match status" value="1"/>
</dbReference>
<dbReference type="InterPro" id="IPR057246">
    <property type="entry name" value="CARBOXYPEPT_ZN_1"/>
</dbReference>
<feature type="chain" id="PRO_5013301584" description="Peptidase M14 domain-containing protein" evidence="15">
    <location>
        <begin position="26"/>
        <end position="818"/>
    </location>
</feature>
<dbReference type="InterPro" id="IPR036990">
    <property type="entry name" value="M14A-like_propep"/>
</dbReference>
<gene>
    <name evidence="17" type="ORF">KGM_212730</name>
</gene>
<keyword evidence="9" id="KW-0378">Hydrolase</keyword>
<comment type="caution">
    <text evidence="17">The sequence shown here is derived from an EMBL/GenBank/DDBJ whole genome shotgun (WGS) entry which is preliminary data.</text>
</comment>
<dbReference type="Gene3D" id="3.40.630.10">
    <property type="entry name" value="Zn peptidases"/>
    <property type="match status" value="2"/>
</dbReference>
<feature type="domain" description="Peptidase M14" evidence="16">
    <location>
        <begin position="129"/>
        <end position="427"/>
    </location>
</feature>
<feature type="active site" description="Proton donor/acceptor" evidence="14">
    <location>
        <position position="394"/>
    </location>
</feature>
<dbReference type="SUPFAM" id="SSF54897">
    <property type="entry name" value="Protease propeptides/inhibitors"/>
    <property type="match status" value="2"/>
</dbReference>
<evidence type="ECO:0000256" key="3">
    <source>
        <dbReference type="ARBA" id="ARBA00005988"/>
    </source>
</evidence>
<evidence type="ECO:0000256" key="4">
    <source>
        <dbReference type="ARBA" id="ARBA00022525"/>
    </source>
</evidence>
<dbReference type="PRINTS" id="PR00765">
    <property type="entry name" value="CRBOXYPTASEA"/>
</dbReference>
<name>A0A212FM32_DANPL</name>
<dbReference type="InParanoid" id="A0A212FM32"/>
<feature type="signal peptide" evidence="15">
    <location>
        <begin position="1"/>
        <end position="25"/>
    </location>
</feature>
<dbReference type="PANTHER" id="PTHR11705">
    <property type="entry name" value="PROTEASE FAMILY M14 CARBOXYPEPTIDASE A,B"/>
    <property type="match status" value="1"/>
</dbReference>
<dbReference type="InterPro" id="IPR000834">
    <property type="entry name" value="Peptidase_M14"/>
</dbReference>
<proteinExistence type="inferred from homology"/>
<keyword evidence="11" id="KW-0482">Metalloprotease</keyword>
<comment type="subcellular location">
    <subcellularLocation>
        <location evidence="2">Secreted</location>
    </subcellularLocation>
</comment>
<dbReference type="AlphaFoldDB" id="A0A212FM32"/>
<dbReference type="GO" id="GO:0005615">
    <property type="term" value="C:extracellular space"/>
    <property type="evidence" value="ECO:0007669"/>
    <property type="project" value="TreeGrafter"/>
</dbReference>
<dbReference type="FunFam" id="3.40.630.10:FF:000084">
    <property type="entry name" value="Carboxypeptidase B2"/>
    <property type="match status" value="1"/>
</dbReference>
<evidence type="ECO:0000256" key="7">
    <source>
        <dbReference type="ARBA" id="ARBA00022723"/>
    </source>
</evidence>
<keyword evidence="5" id="KW-0121">Carboxypeptidase</keyword>
<feature type="active site" description="Proton donor/acceptor" evidence="14">
    <location>
        <position position="775"/>
    </location>
</feature>
<accession>A0A212FM32</accession>
<dbReference type="GO" id="GO:0006508">
    <property type="term" value="P:proteolysis"/>
    <property type="evidence" value="ECO:0007669"/>
    <property type="project" value="UniProtKB-KW"/>
</dbReference>
<dbReference type="PANTHER" id="PTHR11705:SF140">
    <property type="entry name" value="FI02848P-RELATED"/>
    <property type="match status" value="1"/>
</dbReference>
<dbReference type="KEGG" id="dpl:KGM_212730"/>
<dbReference type="Gene3D" id="3.30.70.340">
    <property type="entry name" value="Metallocarboxypeptidase-like"/>
    <property type="match status" value="2"/>
</dbReference>